<dbReference type="SUPFAM" id="SSF54001">
    <property type="entry name" value="Cysteine proteinases"/>
    <property type="match status" value="1"/>
</dbReference>
<dbReference type="InterPro" id="IPR038765">
    <property type="entry name" value="Papain-like_cys_pep_sf"/>
</dbReference>
<dbReference type="Pfam" id="PF00877">
    <property type="entry name" value="NLPC_P60"/>
    <property type="match status" value="1"/>
</dbReference>
<dbReference type="GO" id="GO:0006508">
    <property type="term" value="P:proteolysis"/>
    <property type="evidence" value="ECO:0007669"/>
    <property type="project" value="UniProtKB-KW"/>
</dbReference>
<comment type="similarity">
    <text evidence="1">Belongs to the peptidase C40 family.</text>
</comment>
<name>A0A7G1I1V4_9BACT</name>
<keyword evidence="4" id="KW-0788">Thiol protease</keyword>
<dbReference type="Proteomes" id="UP000594042">
    <property type="component" value="Chromosome"/>
</dbReference>
<reference evidence="7" key="1">
    <citation type="submission" date="2020-07" db="EMBL/GenBank/DDBJ databases">
        <title>Complete genome sequencing of Coprobacter sp. strain 2CBH44.</title>
        <authorList>
            <person name="Sakamoto M."/>
            <person name="Murakami T."/>
            <person name="Mori H."/>
        </authorList>
    </citation>
    <scope>NUCLEOTIDE SEQUENCE [LARGE SCALE GENOMIC DNA]</scope>
    <source>
        <strain evidence="7">2CBH44</strain>
    </source>
</reference>
<organism evidence="6 7">
    <name type="scientific">Coprobacter secundus subsp. similis</name>
    <dbReference type="NCBI Taxonomy" id="2751153"/>
    <lineage>
        <taxon>Bacteria</taxon>
        <taxon>Pseudomonadati</taxon>
        <taxon>Bacteroidota</taxon>
        <taxon>Bacteroidia</taxon>
        <taxon>Bacteroidales</taxon>
        <taxon>Barnesiellaceae</taxon>
        <taxon>Coprobacter</taxon>
    </lineage>
</organism>
<keyword evidence="2" id="KW-0645">Protease</keyword>
<dbReference type="GO" id="GO:0008234">
    <property type="term" value="F:cysteine-type peptidase activity"/>
    <property type="evidence" value="ECO:0007669"/>
    <property type="project" value="UniProtKB-KW"/>
</dbReference>
<gene>
    <name evidence="6" type="ORF">Cop2CBH44_30470</name>
</gene>
<feature type="domain" description="NlpC/P60" evidence="5">
    <location>
        <begin position="74"/>
        <end position="207"/>
    </location>
</feature>
<dbReference type="PROSITE" id="PS51935">
    <property type="entry name" value="NLPC_P60"/>
    <property type="match status" value="1"/>
</dbReference>
<sequence>MEYPKLKNNILPLLFIAFIFSALPLFAITVKAQNTHYSQAKYISPIGHKTIMELAKPSIYIEDLVPSISVVNKDNASDDIVDNLLKYAFKFKGRPYRSGSKGPSSFDCSGFTCYVFKKLSMTLNASSASQYRQGKSVTRDELKPGDLVFFKGRNTTTSRVGHVGLVSEVLPNGSFKFIHASCSKGICEESINSTYYSKRYIGARRVID</sequence>
<evidence type="ECO:0000256" key="1">
    <source>
        <dbReference type="ARBA" id="ARBA00007074"/>
    </source>
</evidence>
<dbReference type="PANTHER" id="PTHR47053">
    <property type="entry name" value="MUREIN DD-ENDOPEPTIDASE MEPH-RELATED"/>
    <property type="match status" value="1"/>
</dbReference>
<evidence type="ECO:0000259" key="5">
    <source>
        <dbReference type="PROSITE" id="PS51935"/>
    </source>
</evidence>
<dbReference type="AlphaFoldDB" id="A0A7G1I1V4"/>
<dbReference type="RefSeq" id="WP_021930935.1">
    <property type="nucleotide sequence ID" value="NZ_AP023322.1"/>
</dbReference>
<protein>
    <recommendedName>
        <fullName evidence="5">NlpC/P60 domain-containing protein</fullName>
    </recommendedName>
</protein>
<dbReference type="KEGG" id="copr:Cop2CBH44_30470"/>
<dbReference type="EMBL" id="AP023322">
    <property type="protein sequence ID" value="BCI64694.1"/>
    <property type="molecule type" value="Genomic_DNA"/>
</dbReference>
<dbReference type="InterPro" id="IPR000064">
    <property type="entry name" value="NLP_P60_dom"/>
</dbReference>
<evidence type="ECO:0000313" key="6">
    <source>
        <dbReference type="EMBL" id="BCI64694.1"/>
    </source>
</evidence>
<proteinExistence type="inferred from homology"/>
<keyword evidence="3" id="KW-0378">Hydrolase</keyword>
<dbReference type="PANTHER" id="PTHR47053:SF1">
    <property type="entry name" value="MUREIN DD-ENDOPEPTIDASE MEPH-RELATED"/>
    <property type="match status" value="1"/>
</dbReference>
<evidence type="ECO:0000256" key="3">
    <source>
        <dbReference type="ARBA" id="ARBA00022801"/>
    </source>
</evidence>
<dbReference type="Gene3D" id="3.90.1720.10">
    <property type="entry name" value="endopeptidase domain like (from Nostoc punctiforme)"/>
    <property type="match status" value="1"/>
</dbReference>
<evidence type="ECO:0000256" key="2">
    <source>
        <dbReference type="ARBA" id="ARBA00022670"/>
    </source>
</evidence>
<keyword evidence="7" id="KW-1185">Reference proteome</keyword>
<evidence type="ECO:0000256" key="4">
    <source>
        <dbReference type="ARBA" id="ARBA00022807"/>
    </source>
</evidence>
<accession>A0A7G1I1V4</accession>
<dbReference type="InterPro" id="IPR051202">
    <property type="entry name" value="Peptidase_C40"/>
</dbReference>
<evidence type="ECO:0000313" key="7">
    <source>
        <dbReference type="Proteomes" id="UP000594042"/>
    </source>
</evidence>